<dbReference type="InterPro" id="IPR044788">
    <property type="entry name" value="X8_dom_prot"/>
</dbReference>
<dbReference type="GO" id="GO:0009506">
    <property type="term" value="C:plasmodesma"/>
    <property type="evidence" value="ECO:0007669"/>
    <property type="project" value="UniProtKB-ARBA"/>
</dbReference>
<comment type="subcellular location">
    <subcellularLocation>
        <location evidence="1">Cell membrane</location>
        <topology evidence="1">Lipid-anchor</topology>
        <topology evidence="1">GPI-anchor</topology>
    </subcellularLocation>
</comment>
<proteinExistence type="predicted"/>
<dbReference type="FunFam" id="1.20.58.1040:FF:000001">
    <property type="entry name" value="Glucan endo-1,3-beta-glucosidase 4"/>
    <property type="match status" value="1"/>
</dbReference>
<dbReference type="Proteomes" id="UP001152484">
    <property type="component" value="Unassembled WGS sequence"/>
</dbReference>
<dbReference type="GO" id="GO:0005886">
    <property type="term" value="C:plasma membrane"/>
    <property type="evidence" value="ECO:0007669"/>
    <property type="project" value="UniProtKB-SubCell"/>
</dbReference>
<evidence type="ECO:0000256" key="6">
    <source>
        <dbReference type="ARBA" id="ARBA00023157"/>
    </source>
</evidence>
<organism evidence="12 13">
    <name type="scientific">Cuscuta europaea</name>
    <name type="common">European dodder</name>
    <dbReference type="NCBI Taxonomy" id="41803"/>
    <lineage>
        <taxon>Eukaryota</taxon>
        <taxon>Viridiplantae</taxon>
        <taxon>Streptophyta</taxon>
        <taxon>Embryophyta</taxon>
        <taxon>Tracheophyta</taxon>
        <taxon>Spermatophyta</taxon>
        <taxon>Magnoliopsida</taxon>
        <taxon>eudicotyledons</taxon>
        <taxon>Gunneridae</taxon>
        <taxon>Pentapetalae</taxon>
        <taxon>asterids</taxon>
        <taxon>lamiids</taxon>
        <taxon>Solanales</taxon>
        <taxon>Convolvulaceae</taxon>
        <taxon>Cuscuteae</taxon>
        <taxon>Cuscuta</taxon>
        <taxon>Cuscuta subgen. Cuscuta</taxon>
    </lineage>
</organism>
<evidence type="ECO:0000256" key="5">
    <source>
        <dbReference type="ARBA" id="ARBA00023136"/>
    </source>
</evidence>
<dbReference type="EMBL" id="CAMAPE010000029">
    <property type="protein sequence ID" value="CAH9092746.1"/>
    <property type="molecule type" value="Genomic_DNA"/>
</dbReference>
<dbReference type="PANTHER" id="PTHR31044">
    <property type="entry name" value="BETA-1,3 GLUCANASE"/>
    <property type="match status" value="1"/>
</dbReference>
<evidence type="ECO:0000256" key="10">
    <source>
        <dbReference type="SAM" id="SignalP"/>
    </source>
</evidence>
<keyword evidence="3" id="KW-0336">GPI-anchor</keyword>
<protein>
    <recommendedName>
        <fullName evidence="11">X8 domain-containing protein</fullName>
    </recommendedName>
</protein>
<dbReference type="InterPro" id="IPR012946">
    <property type="entry name" value="X8"/>
</dbReference>
<evidence type="ECO:0000256" key="4">
    <source>
        <dbReference type="ARBA" id="ARBA00022729"/>
    </source>
</evidence>
<keyword evidence="6" id="KW-1015">Disulfide bond</keyword>
<feature type="region of interest" description="Disordered" evidence="9">
    <location>
        <begin position="117"/>
        <end position="155"/>
    </location>
</feature>
<evidence type="ECO:0000256" key="8">
    <source>
        <dbReference type="ARBA" id="ARBA00023288"/>
    </source>
</evidence>
<keyword evidence="8" id="KW-0449">Lipoprotein</keyword>
<comment type="caution">
    <text evidence="12">The sequence shown here is derived from an EMBL/GenBank/DDBJ whole genome shotgun (WGS) entry which is preliminary data.</text>
</comment>
<dbReference type="Gene3D" id="1.20.58.1040">
    <property type="match status" value="1"/>
</dbReference>
<keyword evidence="13" id="KW-1185">Reference proteome</keyword>
<dbReference type="OrthoDB" id="1930814at2759"/>
<gene>
    <name evidence="12" type="ORF">CEURO_LOCUS12082</name>
</gene>
<feature type="signal peptide" evidence="10">
    <location>
        <begin position="1"/>
        <end position="16"/>
    </location>
</feature>
<feature type="chain" id="PRO_5040367674" description="X8 domain-containing protein" evidence="10">
    <location>
        <begin position="17"/>
        <end position="186"/>
    </location>
</feature>
<keyword evidence="4 10" id="KW-0732">Signal</keyword>
<keyword evidence="2" id="KW-1003">Cell membrane</keyword>
<evidence type="ECO:0000256" key="9">
    <source>
        <dbReference type="SAM" id="MobiDB-lite"/>
    </source>
</evidence>
<reference evidence="12" key="1">
    <citation type="submission" date="2022-07" db="EMBL/GenBank/DDBJ databases">
        <authorList>
            <person name="Macas J."/>
            <person name="Novak P."/>
            <person name="Neumann P."/>
        </authorList>
    </citation>
    <scope>NUCLEOTIDE SEQUENCE</scope>
</reference>
<evidence type="ECO:0000256" key="1">
    <source>
        <dbReference type="ARBA" id="ARBA00004609"/>
    </source>
</evidence>
<evidence type="ECO:0000256" key="2">
    <source>
        <dbReference type="ARBA" id="ARBA00022475"/>
    </source>
</evidence>
<feature type="compositionally biased region" description="Gly residues" evidence="9">
    <location>
        <begin position="138"/>
        <end position="151"/>
    </location>
</feature>
<dbReference type="Pfam" id="PF07983">
    <property type="entry name" value="X8"/>
    <property type="match status" value="1"/>
</dbReference>
<dbReference type="SMART" id="SM00768">
    <property type="entry name" value="X8"/>
    <property type="match status" value="1"/>
</dbReference>
<evidence type="ECO:0000256" key="3">
    <source>
        <dbReference type="ARBA" id="ARBA00022622"/>
    </source>
</evidence>
<evidence type="ECO:0000259" key="11">
    <source>
        <dbReference type="SMART" id="SM00768"/>
    </source>
</evidence>
<dbReference type="PANTHER" id="PTHR31044:SF25">
    <property type="entry name" value="PLASMODESMATA CALLOSE-BINDING PROTEIN 3"/>
    <property type="match status" value="1"/>
</dbReference>
<dbReference type="GO" id="GO:0098552">
    <property type="term" value="C:side of membrane"/>
    <property type="evidence" value="ECO:0007669"/>
    <property type="project" value="UniProtKB-KW"/>
</dbReference>
<keyword evidence="5" id="KW-0472">Membrane</keyword>
<sequence>MSSLSLLYAFLFMAMAAPRSNVAGGATYCVCKEGISESVLQKTLDYACGNGADCNPTHQNGPCFQPNTVRAHCNYAVNSFFQKKGQAPGTCDFSATASATATDPSTTTCVFPTSASGATASTTSSSNSGVMTSPTGDSLGGGMNSGFGPPGVGNSNADMNEGGISLLRRSLVPSIPTILLAALRMV</sequence>
<dbReference type="AlphaFoldDB" id="A0A9P0Z7T1"/>
<feature type="compositionally biased region" description="Low complexity" evidence="9">
    <location>
        <begin position="117"/>
        <end position="137"/>
    </location>
</feature>
<accession>A0A9P0Z7T1</accession>
<keyword evidence="7" id="KW-0325">Glycoprotein</keyword>
<evidence type="ECO:0000256" key="7">
    <source>
        <dbReference type="ARBA" id="ARBA00023180"/>
    </source>
</evidence>
<feature type="domain" description="X8" evidence="11">
    <location>
        <begin position="27"/>
        <end position="111"/>
    </location>
</feature>
<name>A0A9P0Z7T1_CUSEU</name>
<evidence type="ECO:0000313" key="13">
    <source>
        <dbReference type="Proteomes" id="UP001152484"/>
    </source>
</evidence>
<evidence type="ECO:0000313" key="12">
    <source>
        <dbReference type="EMBL" id="CAH9092746.1"/>
    </source>
</evidence>